<keyword evidence="8" id="KW-1185">Reference proteome</keyword>
<evidence type="ECO:0000313" key="8">
    <source>
        <dbReference type="Proteomes" id="UP000292884"/>
    </source>
</evidence>
<evidence type="ECO:0000313" key="7">
    <source>
        <dbReference type="EMBL" id="TCC93976.1"/>
    </source>
</evidence>
<keyword evidence="2" id="KW-0812">Transmembrane</keyword>
<dbReference type="Pfam" id="PF03544">
    <property type="entry name" value="TonB_C"/>
    <property type="match status" value="1"/>
</dbReference>
<dbReference type="NCBIfam" id="TIGR01352">
    <property type="entry name" value="tonB_Cterm"/>
    <property type="match status" value="1"/>
</dbReference>
<keyword evidence="5" id="KW-0732">Signal</keyword>
<accession>A0A4V6N5U2</accession>
<comment type="subcellular location">
    <subcellularLocation>
        <location evidence="1">Membrane</location>
        <topology evidence="1">Single-pass membrane protein</topology>
    </subcellularLocation>
</comment>
<dbReference type="InterPro" id="IPR006260">
    <property type="entry name" value="TonB/TolA_C"/>
</dbReference>
<dbReference type="EMBL" id="SJSK01000001">
    <property type="protein sequence ID" value="TCC93976.1"/>
    <property type="molecule type" value="Genomic_DNA"/>
</dbReference>
<comment type="caution">
    <text evidence="7">The sequence shown here is derived from an EMBL/GenBank/DDBJ whole genome shotgun (WGS) entry which is preliminary data.</text>
</comment>
<reference evidence="7 8" key="1">
    <citation type="submission" date="2019-02" db="EMBL/GenBank/DDBJ databases">
        <title>Pedobacter sp. RP-1-13 sp. nov., isolated from Arctic soil.</title>
        <authorList>
            <person name="Dahal R.H."/>
        </authorList>
    </citation>
    <scope>NUCLEOTIDE SEQUENCE [LARGE SCALE GENOMIC DNA]</scope>
    <source>
        <strain evidence="7 8">RP-1-13</strain>
    </source>
</reference>
<gene>
    <name evidence="7" type="ORF">EZ428_04170</name>
</gene>
<dbReference type="RefSeq" id="WP_131551841.1">
    <property type="nucleotide sequence ID" value="NZ_SJSK01000001.1"/>
</dbReference>
<evidence type="ECO:0000256" key="3">
    <source>
        <dbReference type="ARBA" id="ARBA00022989"/>
    </source>
</evidence>
<feature type="domain" description="TonB C-terminal" evidence="6">
    <location>
        <begin position="22"/>
        <end position="117"/>
    </location>
</feature>
<feature type="signal peptide" evidence="5">
    <location>
        <begin position="1"/>
        <end position="18"/>
    </location>
</feature>
<dbReference type="AlphaFoldDB" id="A0A4V6N5U2"/>
<organism evidence="7 8">
    <name type="scientific">Pedobacter frigiditerrae</name>
    <dbReference type="NCBI Taxonomy" id="2530452"/>
    <lineage>
        <taxon>Bacteria</taxon>
        <taxon>Pseudomonadati</taxon>
        <taxon>Bacteroidota</taxon>
        <taxon>Sphingobacteriia</taxon>
        <taxon>Sphingobacteriales</taxon>
        <taxon>Sphingobacteriaceae</taxon>
        <taxon>Pedobacter</taxon>
    </lineage>
</organism>
<keyword evidence="3" id="KW-1133">Transmembrane helix</keyword>
<feature type="chain" id="PRO_5020262900" evidence="5">
    <location>
        <begin position="19"/>
        <end position="217"/>
    </location>
</feature>
<dbReference type="SUPFAM" id="SSF74653">
    <property type="entry name" value="TolA/TonB C-terminal domain"/>
    <property type="match status" value="1"/>
</dbReference>
<dbReference type="Proteomes" id="UP000292884">
    <property type="component" value="Unassembled WGS sequence"/>
</dbReference>
<evidence type="ECO:0000256" key="2">
    <source>
        <dbReference type="ARBA" id="ARBA00022692"/>
    </source>
</evidence>
<evidence type="ECO:0000256" key="5">
    <source>
        <dbReference type="SAM" id="SignalP"/>
    </source>
</evidence>
<name>A0A4V6N5U2_9SPHI</name>
<keyword evidence="4" id="KW-0472">Membrane</keyword>
<protein>
    <submittedName>
        <fullName evidence="7">TonB family protein</fullName>
    </submittedName>
</protein>
<dbReference type="OrthoDB" id="1096636at2"/>
<dbReference type="GO" id="GO:0016020">
    <property type="term" value="C:membrane"/>
    <property type="evidence" value="ECO:0007669"/>
    <property type="project" value="UniProtKB-SubCell"/>
</dbReference>
<dbReference type="GO" id="GO:0055085">
    <property type="term" value="P:transmembrane transport"/>
    <property type="evidence" value="ECO:0007669"/>
    <property type="project" value="InterPro"/>
</dbReference>
<evidence type="ECO:0000256" key="4">
    <source>
        <dbReference type="ARBA" id="ARBA00023136"/>
    </source>
</evidence>
<proteinExistence type="predicted"/>
<sequence length="217" mass="24542">MYRILAALLILISFSVKAQRPEVKGGLPAFIKNNTIYPAYSLHNCIQGTVKIGFKVNAKGDVYFTEITNGIGADLDEEALRLIKMSSGKWEVPSTYDTTTLIVVPVNFALDGYYCERKSKADIALAIKSYKDQEEIKVAIMNFYRNKEKGVAKPEDEVKILKLKEEIGVDDEYLDDKIETALKKYKQGDTKGACEDFNFVKYMGSDKANDWLDKYCK</sequence>
<dbReference type="PROSITE" id="PS52015">
    <property type="entry name" value="TONB_CTD"/>
    <property type="match status" value="1"/>
</dbReference>
<dbReference type="InterPro" id="IPR037682">
    <property type="entry name" value="TonB_C"/>
</dbReference>
<evidence type="ECO:0000256" key="1">
    <source>
        <dbReference type="ARBA" id="ARBA00004167"/>
    </source>
</evidence>
<dbReference type="Gene3D" id="3.30.1150.10">
    <property type="match status" value="1"/>
</dbReference>
<evidence type="ECO:0000259" key="6">
    <source>
        <dbReference type="PROSITE" id="PS52015"/>
    </source>
</evidence>